<evidence type="ECO:0000259" key="9">
    <source>
        <dbReference type="Pfam" id="PF18052"/>
    </source>
</evidence>
<dbReference type="InterPro" id="IPR056789">
    <property type="entry name" value="LRR_R13L1-DRL21"/>
</dbReference>
<dbReference type="PANTHER" id="PTHR36766">
    <property type="entry name" value="PLANT BROAD-SPECTRUM MILDEW RESISTANCE PROTEIN RPW8"/>
    <property type="match status" value="1"/>
</dbReference>
<comment type="similarity">
    <text evidence="1">Belongs to the disease resistance NB-LRR family.</text>
</comment>
<dbReference type="GO" id="GO:0005524">
    <property type="term" value="F:ATP binding"/>
    <property type="evidence" value="ECO:0007669"/>
    <property type="project" value="UniProtKB-KW"/>
</dbReference>
<evidence type="ECO:0000256" key="1">
    <source>
        <dbReference type="ARBA" id="ARBA00008894"/>
    </source>
</evidence>
<keyword evidence="5" id="KW-0611">Plant defense</keyword>
<dbReference type="InterPro" id="IPR036388">
    <property type="entry name" value="WH-like_DNA-bd_sf"/>
</dbReference>
<comment type="caution">
    <text evidence="12">The sequence shown here is derived from an EMBL/GenBank/DDBJ whole genome shotgun (WGS) entry which is preliminary data.</text>
</comment>
<protein>
    <recommendedName>
        <fullName evidence="14">NB-ARC domain-containing protein</fullName>
    </recommendedName>
</protein>
<dbReference type="InterPro" id="IPR002182">
    <property type="entry name" value="NB-ARC"/>
</dbReference>
<dbReference type="Gene3D" id="1.10.8.430">
    <property type="entry name" value="Helical domain of apoptotic protease-activating factors"/>
    <property type="match status" value="1"/>
</dbReference>
<accession>A0A5J9WEH0</accession>
<dbReference type="Gene3D" id="1.10.10.10">
    <property type="entry name" value="Winged helix-like DNA-binding domain superfamily/Winged helix DNA-binding domain"/>
    <property type="match status" value="1"/>
</dbReference>
<feature type="domain" description="R13L1/DRL21-like LRR repeat region" evidence="11">
    <location>
        <begin position="699"/>
        <end position="837"/>
    </location>
</feature>
<keyword evidence="3" id="KW-0677">Repeat</keyword>
<dbReference type="SMART" id="SM00369">
    <property type="entry name" value="LRR_TYP"/>
    <property type="match status" value="2"/>
</dbReference>
<dbReference type="Pfam" id="PF18052">
    <property type="entry name" value="Rx_N"/>
    <property type="match status" value="1"/>
</dbReference>
<dbReference type="InterPro" id="IPR042197">
    <property type="entry name" value="Apaf_helical"/>
</dbReference>
<dbReference type="InterPro" id="IPR041118">
    <property type="entry name" value="Rx_N"/>
</dbReference>
<evidence type="ECO:0000313" key="13">
    <source>
        <dbReference type="Proteomes" id="UP000324897"/>
    </source>
</evidence>
<dbReference type="GO" id="GO:0006952">
    <property type="term" value="P:defense response"/>
    <property type="evidence" value="ECO:0007669"/>
    <property type="project" value="UniProtKB-KW"/>
</dbReference>
<evidence type="ECO:0000259" key="8">
    <source>
        <dbReference type="Pfam" id="PF00931"/>
    </source>
</evidence>
<organism evidence="12 13">
    <name type="scientific">Eragrostis curvula</name>
    <name type="common">weeping love grass</name>
    <dbReference type="NCBI Taxonomy" id="38414"/>
    <lineage>
        <taxon>Eukaryota</taxon>
        <taxon>Viridiplantae</taxon>
        <taxon>Streptophyta</taxon>
        <taxon>Embryophyta</taxon>
        <taxon>Tracheophyta</taxon>
        <taxon>Spermatophyta</taxon>
        <taxon>Magnoliopsida</taxon>
        <taxon>Liliopsida</taxon>
        <taxon>Poales</taxon>
        <taxon>Poaceae</taxon>
        <taxon>PACMAD clade</taxon>
        <taxon>Chloridoideae</taxon>
        <taxon>Eragrostideae</taxon>
        <taxon>Eragrostidinae</taxon>
        <taxon>Eragrostis</taxon>
    </lineage>
</organism>
<feature type="region of interest" description="Disordered" evidence="7">
    <location>
        <begin position="1094"/>
        <end position="1120"/>
    </location>
</feature>
<dbReference type="Pfam" id="PF25019">
    <property type="entry name" value="LRR_R13L1-DRL21"/>
    <property type="match status" value="1"/>
</dbReference>
<evidence type="ECO:0000256" key="3">
    <source>
        <dbReference type="ARBA" id="ARBA00022737"/>
    </source>
</evidence>
<dbReference type="OrthoDB" id="630536at2759"/>
<evidence type="ECO:0000256" key="4">
    <source>
        <dbReference type="ARBA" id="ARBA00022741"/>
    </source>
</evidence>
<dbReference type="InterPro" id="IPR003591">
    <property type="entry name" value="Leu-rich_rpt_typical-subtyp"/>
</dbReference>
<dbReference type="GO" id="GO:0043531">
    <property type="term" value="F:ADP binding"/>
    <property type="evidence" value="ECO:0007669"/>
    <property type="project" value="InterPro"/>
</dbReference>
<proteinExistence type="inferred from homology"/>
<dbReference type="EMBL" id="RWGY01000004">
    <property type="protein sequence ID" value="TVU46335.1"/>
    <property type="molecule type" value="Genomic_DNA"/>
</dbReference>
<dbReference type="PRINTS" id="PR00364">
    <property type="entry name" value="DISEASERSIST"/>
</dbReference>
<feature type="non-terminal residue" evidence="12">
    <location>
        <position position="1"/>
    </location>
</feature>
<evidence type="ECO:0000259" key="10">
    <source>
        <dbReference type="Pfam" id="PF23559"/>
    </source>
</evidence>
<dbReference type="InterPro" id="IPR058922">
    <property type="entry name" value="WHD_DRP"/>
</dbReference>
<feature type="domain" description="Disease resistance protein winged helix" evidence="10">
    <location>
        <begin position="420"/>
        <end position="489"/>
    </location>
</feature>
<feature type="domain" description="NB-ARC" evidence="8">
    <location>
        <begin position="196"/>
        <end position="337"/>
    </location>
</feature>
<dbReference type="SUPFAM" id="SSF52540">
    <property type="entry name" value="P-loop containing nucleoside triphosphate hydrolases"/>
    <property type="match status" value="1"/>
</dbReference>
<dbReference type="Gramene" id="TVU46335">
    <property type="protein sequence ID" value="TVU46335"/>
    <property type="gene ID" value="EJB05_05861"/>
</dbReference>
<dbReference type="GO" id="GO:0051707">
    <property type="term" value="P:response to other organism"/>
    <property type="evidence" value="ECO:0007669"/>
    <property type="project" value="UniProtKB-ARBA"/>
</dbReference>
<evidence type="ECO:0000313" key="12">
    <source>
        <dbReference type="EMBL" id="TVU46335.1"/>
    </source>
</evidence>
<reference evidence="12 13" key="1">
    <citation type="journal article" date="2019" name="Sci. Rep.">
        <title>A high-quality genome of Eragrostis curvula grass provides insights into Poaceae evolution and supports new strategies to enhance forage quality.</title>
        <authorList>
            <person name="Carballo J."/>
            <person name="Santos B.A.C.M."/>
            <person name="Zappacosta D."/>
            <person name="Garbus I."/>
            <person name="Selva J.P."/>
            <person name="Gallo C.A."/>
            <person name="Diaz A."/>
            <person name="Albertini E."/>
            <person name="Caccamo M."/>
            <person name="Echenique V."/>
        </authorList>
    </citation>
    <scope>NUCLEOTIDE SEQUENCE [LARGE SCALE GENOMIC DNA]</scope>
    <source>
        <strain evidence="13">cv. Victoria</strain>
        <tissue evidence="12">Leaf</tissue>
    </source>
</reference>
<dbReference type="Gene3D" id="1.20.5.4130">
    <property type="match status" value="1"/>
</dbReference>
<keyword evidence="6" id="KW-0067">ATP-binding</keyword>
<evidence type="ECO:0000256" key="2">
    <source>
        <dbReference type="ARBA" id="ARBA00022614"/>
    </source>
</evidence>
<dbReference type="Gene3D" id="3.40.50.300">
    <property type="entry name" value="P-loop containing nucleotide triphosphate hydrolases"/>
    <property type="match status" value="1"/>
</dbReference>
<evidence type="ECO:0000256" key="6">
    <source>
        <dbReference type="ARBA" id="ARBA00022840"/>
    </source>
</evidence>
<keyword evidence="13" id="KW-1185">Reference proteome</keyword>
<gene>
    <name evidence="12" type="ORF">EJB05_05861</name>
</gene>
<evidence type="ECO:0000259" key="11">
    <source>
        <dbReference type="Pfam" id="PF25019"/>
    </source>
</evidence>
<feature type="domain" description="Disease resistance N-terminal" evidence="9">
    <location>
        <begin position="10"/>
        <end position="104"/>
    </location>
</feature>
<feature type="compositionally biased region" description="Basic and acidic residues" evidence="7">
    <location>
        <begin position="1094"/>
        <end position="1104"/>
    </location>
</feature>
<feature type="region of interest" description="Disordered" evidence="7">
    <location>
        <begin position="99"/>
        <end position="128"/>
    </location>
</feature>
<sequence>MAGLIASGIIKWTASKLASLVSPPIGPSSSNEQQSSALRDVRMLQRTMARVQRTLGAMDEDNIRDESERLRLRELQQFAYDAQDAIDEYKFELLRRMMDDPNNHGANRGSRKRKRKGDKKEPETDPVEVPVPDELALRVRNILERFKEITKAWDNLHLDEADAPLRDEEEEFLPMSTGPHVDEYTIIGRDEDKEHGKTTLAQLVYNDRRITKQFDLMGWVHVSENFDLKTVMSKIIMSFTRKPCQITELDQLEYMLMELAVGRKFLLVLDDVWNERKDLWDALLSPISTAQFGAILVTTRNLNVTTVMQTMPPYHMGCLPFEESWQLLKQMAFAHRDQITEKAFEEIGRKVVQKCGGLPLAIKAIGSALRFEENEEKWNDILESELWELPTREDTVLPALKLSYVRMPIHLKRCFAFFTLFPKGHVFLKENVVYLWISLGILKNTSHRQLENIGVRCFHDLMERTMIQQVPFNAGHNCFTVHDLILDLAKFVSGEDILKLDTQYMPYLNDGSQNLRYLSLAVSSSDHANLDLRTLPTTGGLRILQIINAMDDNRRYYASLFKNDRRCFSKLFSHHIKITFPDELTGLRHLRALDLSRSALTSLPESIGELKLLRYLSIFQTRIAKLPESICCLYNLKVLDARTNMLGELPQGIQKMVSLQHLSLDLWSPLCMPSGIGKMKKLKTLTRFSVGTGNWHCNIVELHHLVNICGELCITGLGRVANIDDAQTANLISKKHLKILRLDWSGGFYATECEHNVNQNNTTSTPELDEQVFESLKPQKNLEELEVVKYSGYKYPNWLGDPAFSHLAKVTLWKQSCKFLPPLGQLPHLRELLIIHMEDVERIGQEFYGQDPSNSFPALEQLEFQDMPKWVGWYEVSDNDFPSLRELKIKDSNELRVLRHKLSSNLKKLVISNCQKVVRLPKVPCLTSLILKGDINEEILSHLHFKLLRTLKVCFLRKVEQIKLESMLMLEGLAIIGCRQLHSVAGLCSLESLKLLNIKDCQNLKLPLQPLPWQVQQSTVTNCPQLQEWAEWQQVQMSKHQYQLQEVDGGSYDEEVLDVLGDDSEDDFDVFSEDDDDDFYDRILDIGQSSGRELDHYDDDRMLDAGESSGVAVDSNDDAW</sequence>
<dbReference type="Proteomes" id="UP000324897">
    <property type="component" value="Chromosome 5"/>
</dbReference>
<dbReference type="Pfam" id="PF23559">
    <property type="entry name" value="WHD_DRP"/>
    <property type="match status" value="1"/>
</dbReference>
<evidence type="ECO:0000256" key="5">
    <source>
        <dbReference type="ARBA" id="ARBA00022821"/>
    </source>
</evidence>
<dbReference type="InterPro" id="IPR027417">
    <property type="entry name" value="P-loop_NTPase"/>
</dbReference>
<dbReference type="PANTHER" id="PTHR36766:SF40">
    <property type="entry name" value="DISEASE RESISTANCE PROTEIN RGA3"/>
    <property type="match status" value="1"/>
</dbReference>
<dbReference type="SUPFAM" id="SSF52058">
    <property type="entry name" value="L domain-like"/>
    <property type="match status" value="1"/>
</dbReference>
<dbReference type="Pfam" id="PF00931">
    <property type="entry name" value="NB-ARC"/>
    <property type="match status" value="1"/>
</dbReference>
<name>A0A5J9WEH0_9POAL</name>
<keyword evidence="2" id="KW-0433">Leucine-rich repeat</keyword>
<evidence type="ECO:0000256" key="7">
    <source>
        <dbReference type="SAM" id="MobiDB-lite"/>
    </source>
</evidence>
<evidence type="ECO:0008006" key="14">
    <source>
        <dbReference type="Google" id="ProtNLM"/>
    </source>
</evidence>
<keyword evidence="4" id="KW-0547">Nucleotide-binding</keyword>
<dbReference type="Gene3D" id="3.80.10.10">
    <property type="entry name" value="Ribonuclease Inhibitor"/>
    <property type="match status" value="2"/>
</dbReference>
<dbReference type="AlphaFoldDB" id="A0A5J9WEH0"/>
<dbReference type="InterPro" id="IPR032675">
    <property type="entry name" value="LRR_dom_sf"/>
</dbReference>